<dbReference type="PANTHER" id="PTHR14256:SF1">
    <property type="entry name" value="GEO09626P1"/>
    <property type="match status" value="1"/>
</dbReference>
<organism evidence="1 2">
    <name type="scientific">Acaulospora morrowiae</name>
    <dbReference type="NCBI Taxonomy" id="94023"/>
    <lineage>
        <taxon>Eukaryota</taxon>
        <taxon>Fungi</taxon>
        <taxon>Fungi incertae sedis</taxon>
        <taxon>Mucoromycota</taxon>
        <taxon>Glomeromycotina</taxon>
        <taxon>Glomeromycetes</taxon>
        <taxon>Diversisporales</taxon>
        <taxon>Acaulosporaceae</taxon>
        <taxon>Acaulospora</taxon>
    </lineage>
</organism>
<dbReference type="OrthoDB" id="5511684at2759"/>
<protein>
    <submittedName>
        <fullName evidence="1">14837_t:CDS:1</fullName>
    </submittedName>
</protein>
<dbReference type="AlphaFoldDB" id="A0A9N9HIL1"/>
<dbReference type="Proteomes" id="UP000789342">
    <property type="component" value="Unassembled WGS sequence"/>
</dbReference>
<proteinExistence type="predicted"/>
<keyword evidence="2" id="KW-1185">Reference proteome</keyword>
<accession>A0A9N9HIL1</accession>
<dbReference type="EMBL" id="CAJVPV010014351">
    <property type="protein sequence ID" value="CAG8684221.1"/>
    <property type="molecule type" value="Genomic_DNA"/>
</dbReference>
<evidence type="ECO:0000313" key="1">
    <source>
        <dbReference type="EMBL" id="CAG8684221.1"/>
    </source>
</evidence>
<gene>
    <name evidence="1" type="ORF">AMORRO_LOCUS11390</name>
</gene>
<dbReference type="InterPro" id="IPR010530">
    <property type="entry name" value="B12D"/>
</dbReference>
<dbReference type="Pfam" id="PF06522">
    <property type="entry name" value="B12D"/>
    <property type="match status" value="1"/>
</dbReference>
<sequence>MASAFLKKNLALAPLFVASGVGVFGSLTYALYTLTYSPEVVVNRSNQQPWNLIQQHENHKMITINKEFFEKRRGVDSPSKSF</sequence>
<dbReference type="PANTHER" id="PTHR14256">
    <property type="entry name" value="NADH-UBIQUINONE OXIDOREDUCTASE MLRQ SUBUNIT"/>
    <property type="match status" value="1"/>
</dbReference>
<evidence type="ECO:0000313" key="2">
    <source>
        <dbReference type="Proteomes" id="UP000789342"/>
    </source>
</evidence>
<reference evidence="1" key="1">
    <citation type="submission" date="2021-06" db="EMBL/GenBank/DDBJ databases">
        <authorList>
            <person name="Kallberg Y."/>
            <person name="Tangrot J."/>
            <person name="Rosling A."/>
        </authorList>
    </citation>
    <scope>NUCLEOTIDE SEQUENCE</scope>
    <source>
        <strain evidence="1">CL551</strain>
    </source>
</reference>
<name>A0A9N9HIL1_9GLOM</name>
<comment type="caution">
    <text evidence="1">The sequence shown here is derived from an EMBL/GenBank/DDBJ whole genome shotgun (WGS) entry which is preliminary data.</text>
</comment>